<dbReference type="EMBL" id="GG738895">
    <property type="protein sequence ID" value="EFC40068.1"/>
    <property type="molecule type" value="Genomic_DNA"/>
</dbReference>
<dbReference type="RefSeq" id="XP_002672812.1">
    <property type="nucleotide sequence ID" value="XM_002672766.1"/>
</dbReference>
<organism evidence="3">
    <name type="scientific">Naegleria gruberi</name>
    <name type="common">Amoeba</name>
    <dbReference type="NCBI Taxonomy" id="5762"/>
    <lineage>
        <taxon>Eukaryota</taxon>
        <taxon>Discoba</taxon>
        <taxon>Heterolobosea</taxon>
        <taxon>Tetramitia</taxon>
        <taxon>Eutetramitia</taxon>
        <taxon>Vahlkampfiidae</taxon>
        <taxon>Naegleria</taxon>
    </lineage>
</organism>
<sequence>MSEQVSFQLFDLSQDLALLSHQYESNHHLHQLSKLLPFAPFLIKLFTQDSYWIFRLFNNGHLLVLNLLFDLPFSVLKRQDFWKHAWKEMTLDMRNRLGSLVFEAIGKLVQLTEEERKLVYEIAEERLLNTVFQTDIVVDYAEMARENNSLLSNVDFVLQAMKSGIVLSGVDESLLNSREFISKQIEIDPTHQGLDWKLQNKDLLIKSFEYGLPIYWIGDIEPWENDEQVVLKAVEVDDYIINDIPSKFVGNRDFLMKAISLNGMNYRFYKSVIISEIPNLDEFEMELVAKDAKCLKIVDEKFSKDPQLIEKLVEKNPFIVQFLPNVEINLLEKAGQVMVQQFKTITKNNQPEEIKCKDWKKLIREMNSKPSDTELFNSLNNYLIFN</sequence>
<reference evidence="2 3" key="1">
    <citation type="journal article" date="2010" name="Cell">
        <title>The genome of Naegleria gruberi illuminates early eukaryotic versatility.</title>
        <authorList>
            <person name="Fritz-Laylin L.K."/>
            <person name="Prochnik S.E."/>
            <person name="Ginger M.L."/>
            <person name="Dacks J.B."/>
            <person name="Carpenter M.L."/>
            <person name="Field M.C."/>
            <person name="Kuo A."/>
            <person name="Paredez A."/>
            <person name="Chapman J."/>
            <person name="Pham J."/>
            <person name="Shu S."/>
            <person name="Neupane R."/>
            <person name="Cipriano M."/>
            <person name="Mancuso J."/>
            <person name="Tu H."/>
            <person name="Salamov A."/>
            <person name="Lindquist E."/>
            <person name="Shapiro H."/>
            <person name="Lucas S."/>
            <person name="Grigoriev I.V."/>
            <person name="Cande W.Z."/>
            <person name="Fulton C."/>
            <person name="Rokhsar D.S."/>
            <person name="Dawson S.C."/>
        </authorList>
    </citation>
    <scope>NUCLEOTIDE SEQUENCE [LARGE SCALE GENOMIC DNA]</scope>
    <source>
        <strain evidence="2 3">NEG-M</strain>
    </source>
</reference>
<dbReference type="Proteomes" id="UP000006671">
    <property type="component" value="Unassembled WGS sequence"/>
</dbReference>
<dbReference type="GeneID" id="8854224"/>
<protein>
    <submittedName>
        <fullName evidence="2">Predicted protein</fullName>
    </submittedName>
</protein>
<accession>D2VT14</accession>
<name>D2VT14_NAEGR</name>
<dbReference type="Pfam" id="PF13475">
    <property type="entry name" value="DUF4116"/>
    <property type="match status" value="1"/>
</dbReference>
<feature type="domain" description="DUF4116" evidence="1">
    <location>
        <begin position="226"/>
        <end position="269"/>
    </location>
</feature>
<dbReference type="AlphaFoldDB" id="D2VT14"/>
<proteinExistence type="predicted"/>
<evidence type="ECO:0000259" key="1">
    <source>
        <dbReference type="Pfam" id="PF13475"/>
    </source>
</evidence>
<evidence type="ECO:0000313" key="2">
    <source>
        <dbReference type="EMBL" id="EFC40068.1"/>
    </source>
</evidence>
<dbReference type="InterPro" id="IPR025197">
    <property type="entry name" value="DUF4116"/>
</dbReference>
<dbReference type="KEGG" id="ngr:NAEGRDRAFT_72137"/>
<gene>
    <name evidence="2" type="ORF">NAEGRDRAFT_72137</name>
</gene>
<dbReference type="VEuPathDB" id="AmoebaDB:NAEGRDRAFT_72137"/>
<evidence type="ECO:0000313" key="3">
    <source>
        <dbReference type="Proteomes" id="UP000006671"/>
    </source>
</evidence>
<keyword evidence="3" id="KW-1185">Reference proteome</keyword>
<dbReference type="InParanoid" id="D2VT14"/>